<dbReference type="PANTHER" id="PTHR12110">
    <property type="entry name" value="HYDROXYPYRUVATE ISOMERASE"/>
    <property type="match status" value="1"/>
</dbReference>
<evidence type="ECO:0000313" key="2">
    <source>
        <dbReference type="EMBL" id="MBC5732934.1"/>
    </source>
</evidence>
<sequence>MKLGVNQFCWPMSWSVGEVLRSAAKLGYERMEICFTAADGAAPGGGVTDALDISGYHNPLLNMHSTEAEIRTLGHMAEDCGISIGSVGGIVSFSIYPLTAEDEVTAEKSEYALKKMLDGARILGASTILVIPGMLTEEMDYPAAYDRVQERLARLADYAPDIDLAIENVWNNFLYSPLELNRLVDETGRSNLGIYFDVANAKRFGYPQQWIRTMGKRIKQVHLKDYRMSVDNINGFTNLLDGDVNYPEVVRALAETGFDGTAVVELTPPAHYLVEQTLRYAKDTARSLFSAYYS</sequence>
<gene>
    <name evidence="2" type="ORF">H8S57_04230</name>
</gene>
<name>A0A8J6M9W1_9FIRM</name>
<dbReference type="GO" id="GO:0016853">
    <property type="term" value="F:isomerase activity"/>
    <property type="evidence" value="ECO:0007669"/>
    <property type="project" value="UniProtKB-KW"/>
</dbReference>
<comment type="caution">
    <text evidence="2">The sequence shown here is derived from an EMBL/GenBank/DDBJ whole genome shotgun (WGS) entry which is preliminary data.</text>
</comment>
<protein>
    <submittedName>
        <fullName evidence="2">Sugar phosphate isomerase/epimerase</fullName>
    </submittedName>
</protein>
<dbReference type="Pfam" id="PF01261">
    <property type="entry name" value="AP_endonuc_2"/>
    <property type="match status" value="1"/>
</dbReference>
<dbReference type="SUPFAM" id="SSF51658">
    <property type="entry name" value="Xylose isomerase-like"/>
    <property type="match status" value="1"/>
</dbReference>
<dbReference type="Proteomes" id="UP000661435">
    <property type="component" value="Unassembled WGS sequence"/>
</dbReference>
<evidence type="ECO:0000259" key="1">
    <source>
        <dbReference type="Pfam" id="PF01261"/>
    </source>
</evidence>
<feature type="domain" description="Xylose isomerase-like TIM barrel" evidence="1">
    <location>
        <begin position="21"/>
        <end position="279"/>
    </location>
</feature>
<dbReference type="EMBL" id="JACOPP010000004">
    <property type="protein sequence ID" value="MBC5732934.1"/>
    <property type="molecule type" value="Genomic_DNA"/>
</dbReference>
<keyword evidence="3" id="KW-1185">Reference proteome</keyword>
<keyword evidence="2" id="KW-0413">Isomerase</keyword>
<organism evidence="2 3">
    <name type="scientific">Lawsonibacter hominis</name>
    <dbReference type="NCBI Taxonomy" id="2763053"/>
    <lineage>
        <taxon>Bacteria</taxon>
        <taxon>Bacillati</taxon>
        <taxon>Bacillota</taxon>
        <taxon>Clostridia</taxon>
        <taxon>Eubacteriales</taxon>
        <taxon>Oscillospiraceae</taxon>
        <taxon>Lawsonibacter</taxon>
    </lineage>
</organism>
<dbReference type="InterPro" id="IPR013022">
    <property type="entry name" value="Xyl_isomerase-like_TIM-brl"/>
</dbReference>
<reference evidence="2" key="1">
    <citation type="submission" date="2020-08" db="EMBL/GenBank/DDBJ databases">
        <title>Genome public.</title>
        <authorList>
            <person name="Liu C."/>
            <person name="Sun Q."/>
        </authorList>
    </citation>
    <scope>NUCLEOTIDE SEQUENCE</scope>
    <source>
        <strain evidence="2">NSJ-51</strain>
    </source>
</reference>
<proteinExistence type="predicted"/>
<dbReference type="InterPro" id="IPR050312">
    <property type="entry name" value="IolE/XylAMocC-like"/>
</dbReference>
<evidence type="ECO:0000313" key="3">
    <source>
        <dbReference type="Proteomes" id="UP000661435"/>
    </source>
</evidence>
<dbReference type="AlphaFoldDB" id="A0A8J6M9W1"/>
<accession>A0A8J6M9W1</accession>
<dbReference type="Gene3D" id="3.20.20.150">
    <property type="entry name" value="Divalent-metal-dependent TIM barrel enzymes"/>
    <property type="match status" value="1"/>
</dbReference>
<dbReference type="RefSeq" id="WP_186906836.1">
    <property type="nucleotide sequence ID" value="NZ_JACOPP010000004.1"/>
</dbReference>
<dbReference type="InterPro" id="IPR036237">
    <property type="entry name" value="Xyl_isomerase-like_sf"/>
</dbReference>